<feature type="transmembrane region" description="Helical" evidence="10">
    <location>
        <begin position="229"/>
        <end position="250"/>
    </location>
</feature>
<feature type="transmembrane region" description="Helical" evidence="10">
    <location>
        <begin position="77"/>
        <end position="99"/>
    </location>
</feature>
<dbReference type="GO" id="GO:0015297">
    <property type="term" value="F:antiporter activity"/>
    <property type="evidence" value="ECO:0007669"/>
    <property type="project" value="UniProtKB-KW"/>
</dbReference>
<dbReference type="Pfam" id="PF02080">
    <property type="entry name" value="TrkA_C"/>
    <property type="match status" value="1"/>
</dbReference>
<dbReference type="GO" id="GO:1902600">
    <property type="term" value="P:proton transmembrane transport"/>
    <property type="evidence" value="ECO:0007669"/>
    <property type="project" value="InterPro"/>
</dbReference>
<dbReference type="GO" id="GO:0006813">
    <property type="term" value="P:potassium ion transport"/>
    <property type="evidence" value="ECO:0007669"/>
    <property type="project" value="UniProtKB-KW"/>
</dbReference>
<dbReference type="PANTHER" id="PTHR32507">
    <property type="entry name" value="NA(+)/H(+) ANTIPORTER 1"/>
    <property type="match status" value="1"/>
</dbReference>
<feature type="domain" description="RCK C-terminal" evidence="11">
    <location>
        <begin position="361"/>
        <end position="444"/>
    </location>
</feature>
<feature type="transmembrane region" description="Helical" evidence="10">
    <location>
        <begin position="327"/>
        <end position="347"/>
    </location>
</feature>
<dbReference type="SUPFAM" id="SSF116726">
    <property type="entry name" value="TrkA C-terminal domain-like"/>
    <property type="match status" value="1"/>
</dbReference>
<dbReference type="NCBIfam" id="NF003716">
    <property type="entry name" value="PRK05326.1-3"/>
    <property type="match status" value="1"/>
</dbReference>
<dbReference type="Gene3D" id="1.20.1530.20">
    <property type="match status" value="1"/>
</dbReference>
<sequence length="445" mass="48536">MLAGADGLGGIQFESPYVAKVLGTITLTLILFSGGLDTDFGHIRPIIWNGILLSSAGVLITALGIGYFIYWVTDFTLIEGMLVGAIVSSTDAAAVFSILRSKNLHLKYNLGPTLELESGSNDAMAYFLMIFFTKLLTSNQDISIWSAIPRFFQEMCIGGLIGVIVGQGMVFVVNRIQLAYESLYPGITLAMILFAYSATNFIHGNGFLAVYIAGIILGSQNFIHKNSLIRFYDGISWLMQVVMFISLGLLVSPHKLIPIAGIGLLISAALIFLARPISVFISLAFTKVTLNQKVFISWVGLRGAVPIVFATHPLLECVGKSDKIFHIVFFIVLTSVLLQGTTLYSLAKWLGLEETAPHKQARSIHLADDVKSELIELTVPAGSSIDGRKIVEIDFPKNALIVLINRDKRYLTPRGDTELKIGDKLMVMAEDKNDINEVEACLGIA</sequence>
<proteinExistence type="predicted"/>
<gene>
    <name evidence="12" type="ordered locus">Aasi_1689</name>
</gene>
<keyword evidence="9 10" id="KW-0472">Membrane</keyword>
<evidence type="ECO:0000256" key="1">
    <source>
        <dbReference type="ARBA" id="ARBA00004651"/>
    </source>
</evidence>
<evidence type="ECO:0000256" key="9">
    <source>
        <dbReference type="ARBA" id="ARBA00023136"/>
    </source>
</evidence>
<dbReference type="InterPro" id="IPR036721">
    <property type="entry name" value="RCK_C_sf"/>
</dbReference>
<dbReference type="Pfam" id="PF00999">
    <property type="entry name" value="Na_H_Exchanger"/>
    <property type="match status" value="1"/>
</dbReference>
<comment type="subcellular location">
    <subcellularLocation>
        <location evidence="1">Cell membrane</location>
        <topology evidence="1">Multi-pass membrane protein</topology>
    </subcellularLocation>
</comment>
<dbReference type="Gene3D" id="3.30.70.1450">
    <property type="entry name" value="Regulator of K+ conductance, C-terminal domain"/>
    <property type="match status" value="1"/>
</dbReference>
<evidence type="ECO:0000256" key="8">
    <source>
        <dbReference type="ARBA" id="ARBA00023065"/>
    </source>
</evidence>
<evidence type="ECO:0000256" key="7">
    <source>
        <dbReference type="ARBA" id="ARBA00022989"/>
    </source>
</evidence>
<evidence type="ECO:0000313" key="12">
    <source>
        <dbReference type="EMBL" id="ACP20983.1"/>
    </source>
</evidence>
<dbReference type="InterPro" id="IPR006153">
    <property type="entry name" value="Cation/H_exchanger_TM"/>
</dbReference>
<dbReference type="PROSITE" id="PS51202">
    <property type="entry name" value="RCK_C"/>
    <property type="match status" value="1"/>
</dbReference>
<name>C3L3U2_AMOA5</name>
<dbReference type="GO" id="GO:0005886">
    <property type="term" value="C:plasma membrane"/>
    <property type="evidence" value="ECO:0007669"/>
    <property type="project" value="UniProtKB-SubCell"/>
</dbReference>
<feature type="transmembrane region" description="Helical" evidence="10">
    <location>
        <begin position="17"/>
        <end position="34"/>
    </location>
</feature>
<evidence type="ECO:0000256" key="5">
    <source>
        <dbReference type="ARBA" id="ARBA00022538"/>
    </source>
</evidence>
<protein>
    <recommendedName>
        <fullName evidence="11">RCK C-terminal domain-containing protein</fullName>
    </recommendedName>
</protein>
<keyword evidence="2" id="KW-0813">Transport</keyword>
<feature type="transmembrane region" description="Helical" evidence="10">
    <location>
        <begin position="295"/>
        <end position="315"/>
    </location>
</feature>
<dbReference type="NCBIfam" id="NF003715">
    <property type="entry name" value="PRK05326.1-2"/>
    <property type="match status" value="1"/>
</dbReference>
<evidence type="ECO:0000256" key="10">
    <source>
        <dbReference type="SAM" id="Phobius"/>
    </source>
</evidence>
<accession>C3L3U2</accession>
<evidence type="ECO:0000313" key="13">
    <source>
        <dbReference type="Proteomes" id="UP000001227"/>
    </source>
</evidence>
<keyword evidence="6 10" id="KW-0812">Transmembrane</keyword>
<evidence type="ECO:0000256" key="4">
    <source>
        <dbReference type="ARBA" id="ARBA00022475"/>
    </source>
</evidence>
<evidence type="ECO:0000256" key="3">
    <source>
        <dbReference type="ARBA" id="ARBA00022449"/>
    </source>
</evidence>
<reference evidence="12 13" key="1">
    <citation type="journal article" date="2010" name="J. Bacteriol.">
        <title>The genome of the amoeba symbiont 'Candidatus Amoebophilus asiaticus' reveals common mechanisms for host cell interaction among amoeba-associated bacteria.</title>
        <authorList>
            <person name="Schmitz-Esser S."/>
            <person name="Tischler P."/>
            <person name="Arnold R."/>
            <person name="Montanaro J."/>
            <person name="Wagner M."/>
            <person name="Rattei T."/>
            <person name="Horn M."/>
        </authorList>
    </citation>
    <scope>NUCLEOTIDE SEQUENCE [LARGE SCALE GENOMIC DNA]</scope>
    <source>
        <strain evidence="12 13">5a2</strain>
    </source>
</reference>
<keyword evidence="13" id="KW-1185">Reference proteome</keyword>
<evidence type="ECO:0000256" key="6">
    <source>
        <dbReference type="ARBA" id="ARBA00022692"/>
    </source>
</evidence>
<keyword evidence="5" id="KW-0633">Potassium transport</keyword>
<dbReference type="InterPro" id="IPR006037">
    <property type="entry name" value="RCK_C"/>
</dbReference>
<dbReference type="AlphaFoldDB" id="C3L3U2"/>
<keyword evidence="5" id="KW-0630">Potassium</keyword>
<dbReference type="KEGG" id="aas:Aasi_1689"/>
<keyword evidence="7 10" id="KW-1133">Transmembrane helix</keyword>
<dbReference type="Proteomes" id="UP000001227">
    <property type="component" value="Chromosome"/>
</dbReference>
<keyword evidence="3" id="KW-0050">Antiport</keyword>
<dbReference type="HOGENOM" id="CLU_005912_9_1_10"/>
<feature type="transmembrane region" description="Helical" evidence="10">
    <location>
        <begin position="256"/>
        <end position="274"/>
    </location>
</feature>
<dbReference type="PANTHER" id="PTHR32507:SF7">
    <property type="entry name" value="K(+)_H(+) ANTIPORTER NHAP2"/>
    <property type="match status" value="1"/>
</dbReference>
<keyword evidence="8" id="KW-0406">Ion transport</keyword>
<dbReference type="InterPro" id="IPR038770">
    <property type="entry name" value="Na+/solute_symporter_sf"/>
</dbReference>
<dbReference type="GO" id="GO:0008324">
    <property type="term" value="F:monoatomic cation transmembrane transporter activity"/>
    <property type="evidence" value="ECO:0007669"/>
    <property type="project" value="InterPro"/>
</dbReference>
<dbReference type="eggNOG" id="COG3263">
    <property type="taxonomic scope" value="Bacteria"/>
</dbReference>
<evidence type="ECO:0000259" key="11">
    <source>
        <dbReference type="PROSITE" id="PS51202"/>
    </source>
</evidence>
<feature type="transmembrane region" description="Helical" evidence="10">
    <location>
        <begin position="155"/>
        <end position="173"/>
    </location>
</feature>
<keyword evidence="4" id="KW-1003">Cell membrane</keyword>
<feature type="transmembrane region" description="Helical" evidence="10">
    <location>
        <begin position="193"/>
        <end position="217"/>
    </location>
</feature>
<organism evidence="12 13">
    <name type="scientific">Amoebophilus asiaticus (strain 5a2)</name>
    <dbReference type="NCBI Taxonomy" id="452471"/>
    <lineage>
        <taxon>Bacteria</taxon>
        <taxon>Pseudomonadati</taxon>
        <taxon>Bacteroidota</taxon>
        <taxon>Cytophagia</taxon>
        <taxon>Cytophagales</taxon>
        <taxon>Amoebophilaceae</taxon>
        <taxon>Candidatus Amoebophilus</taxon>
    </lineage>
</organism>
<dbReference type="EMBL" id="CP001102">
    <property type="protein sequence ID" value="ACP20983.1"/>
    <property type="molecule type" value="Genomic_DNA"/>
</dbReference>
<feature type="transmembrane region" description="Helical" evidence="10">
    <location>
        <begin position="46"/>
        <end position="71"/>
    </location>
</feature>
<evidence type="ECO:0000256" key="2">
    <source>
        <dbReference type="ARBA" id="ARBA00022448"/>
    </source>
</evidence>